<protein>
    <submittedName>
        <fullName evidence="7">Type VI secretion system tip protein VgrG</fullName>
    </submittedName>
</protein>
<dbReference type="PANTHER" id="PTHR32305">
    <property type="match status" value="1"/>
</dbReference>
<gene>
    <name evidence="7" type="primary">tssI</name>
    <name evidence="7" type="ORF">EZJ19_00475</name>
</gene>
<dbReference type="Pfam" id="PF05954">
    <property type="entry name" value="Phage_GPD"/>
    <property type="match status" value="1"/>
</dbReference>
<dbReference type="Gene3D" id="3.55.50.10">
    <property type="entry name" value="Baseplate protein-like domains"/>
    <property type="match status" value="1"/>
</dbReference>
<comment type="subcellular location">
    <subcellularLocation>
        <location evidence="1">Secreted</location>
    </subcellularLocation>
</comment>
<dbReference type="Pfam" id="PF22178">
    <property type="entry name" value="Gp5_trimer_C"/>
    <property type="match status" value="1"/>
</dbReference>
<dbReference type="InterPro" id="IPR006533">
    <property type="entry name" value="T6SS_Vgr_RhsGE"/>
</dbReference>
<evidence type="ECO:0000256" key="2">
    <source>
        <dbReference type="ARBA" id="ARBA00005558"/>
    </source>
</evidence>
<feature type="region of interest" description="Disordered" evidence="4">
    <location>
        <begin position="626"/>
        <end position="661"/>
    </location>
</feature>
<feature type="domain" description="Gp5/Type VI secretion system Vgr protein OB-fold" evidence="5">
    <location>
        <begin position="388"/>
        <end position="457"/>
    </location>
</feature>
<reference evidence="7 8" key="1">
    <citation type="submission" date="2019-03" db="EMBL/GenBank/DDBJ databases">
        <title>Genome sequence of Thiobacillaceae bacterium LSR1, a sulfur-oxidizing bacterium isolated from freshwater sediment.</title>
        <authorList>
            <person name="Li S."/>
        </authorList>
    </citation>
    <scope>NUCLEOTIDE SEQUENCE [LARGE SCALE GENOMIC DNA]</scope>
    <source>
        <strain evidence="7 8">LSR1</strain>
    </source>
</reference>
<dbReference type="SUPFAM" id="SSF69255">
    <property type="entry name" value="gp5 N-terminal domain-like"/>
    <property type="match status" value="1"/>
</dbReference>
<dbReference type="EMBL" id="SJZB01000001">
    <property type="protein sequence ID" value="TCJ20404.1"/>
    <property type="molecule type" value="Genomic_DNA"/>
</dbReference>
<feature type="compositionally biased region" description="Basic and acidic residues" evidence="4">
    <location>
        <begin position="642"/>
        <end position="660"/>
    </location>
</feature>
<evidence type="ECO:0000256" key="4">
    <source>
        <dbReference type="SAM" id="MobiDB-lite"/>
    </source>
</evidence>
<dbReference type="NCBIfam" id="TIGR03361">
    <property type="entry name" value="VI_Rhs_Vgr"/>
    <property type="match status" value="1"/>
</dbReference>
<dbReference type="OrthoDB" id="1907165at2"/>
<organism evidence="7 8">
    <name type="scientific">Parasulfuritortus cantonensis</name>
    <dbReference type="NCBI Taxonomy" id="2528202"/>
    <lineage>
        <taxon>Bacteria</taxon>
        <taxon>Pseudomonadati</taxon>
        <taxon>Pseudomonadota</taxon>
        <taxon>Betaproteobacteria</taxon>
        <taxon>Nitrosomonadales</taxon>
        <taxon>Thiobacillaceae</taxon>
        <taxon>Parasulfuritortus</taxon>
    </lineage>
</organism>
<dbReference type="GO" id="GO:0005576">
    <property type="term" value="C:extracellular region"/>
    <property type="evidence" value="ECO:0007669"/>
    <property type="project" value="UniProtKB-SubCell"/>
</dbReference>
<keyword evidence="3" id="KW-0964">Secreted</keyword>
<dbReference type="InterPro" id="IPR017847">
    <property type="entry name" value="T6SS_RhsGE_Vgr_subset"/>
</dbReference>
<dbReference type="InterPro" id="IPR054030">
    <property type="entry name" value="Gp5_Vgr_C"/>
</dbReference>
<evidence type="ECO:0000313" key="7">
    <source>
        <dbReference type="EMBL" id="TCJ20404.1"/>
    </source>
</evidence>
<dbReference type="InterPro" id="IPR050708">
    <property type="entry name" value="T6SS_VgrG/RHS"/>
</dbReference>
<name>A0A4R1BRN4_9PROT</name>
<sequence>MPHMLEIATPLTDGFTVRGVSGREELGRLSEYQVDLISKNGNITAKDILGKNVTLKIAPEGSTARFINGYVTRFALFGQLSTTGYDAEEGYSYAMTVRPWAWFLSRSSTCQIFQNMDVPAIIKQVMDRTPYAEISSYEVNLNGSYAPWEYCVQYRESDFNFISRLMEQEGIYYYFKHEDGKHVMVLVDDLGSHEANRLGKALVYNATPVEGVSGDYYITRWDSTVAIQPGRYAVDDFDFTKPRADLGKAKDVTREHDMSGFEMFDYPGEYVEGSDGEHYAQVRIHELQCQYEICRGATRFHGLDVGALFTLEEHPVGAQNREYLVTSSNFQAVDATTSSGGSPLDFRCSFNAMPKGEVSFRPERMTPKPIVQGPQTAIVVGPDGDEIHTDEYARVKVQFHWDRYGKSDEDSSCWIRVSQVWAGKAWGGLALPRIGQEVIVGFLEGDPDQPIITGRVYNADQPPPYALPDRNTVTTLVSRSSPDGTAENYNELRFEDKKGDEHIFIQAEKDYLTLVKNDRVEWTKNEYHLKIDQKRFEETGGDRHDKSKGDFNSEVTGELSLKVDQNHQHEVGQGYNLKAGQAIHLKAGTTLVIEAGTSMSLKVGGSFVNIGPSGVDISGPMVKINSGGSAGSGAGATPKAPDPPRELEDIYSDKQSELPERVPPQAVKYSSQAAAFKDASASGTPFCEVCAGL</sequence>
<dbReference type="InterPro" id="IPR037026">
    <property type="entry name" value="Vgr_OB-fold_dom_sf"/>
</dbReference>
<dbReference type="Gene3D" id="4.10.220.110">
    <property type="match status" value="1"/>
</dbReference>
<dbReference type="Pfam" id="PF04717">
    <property type="entry name" value="Phage_base_V"/>
    <property type="match status" value="1"/>
</dbReference>
<evidence type="ECO:0000259" key="5">
    <source>
        <dbReference type="Pfam" id="PF04717"/>
    </source>
</evidence>
<dbReference type="Gene3D" id="2.40.50.230">
    <property type="entry name" value="Gp5 N-terminal domain"/>
    <property type="match status" value="1"/>
</dbReference>
<accession>A0A4R1BRN4</accession>
<dbReference type="SUPFAM" id="SSF69279">
    <property type="entry name" value="Phage tail proteins"/>
    <property type="match status" value="2"/>
</dbReference>
<evidence type="ECO:0000256" key="3">
    <source>
        <dbReference type="ARBA" id="ARBA00022525"/>
    </source>
</evidence>
<dbReference type="SUPFAM" id="SSF69349">
    <property type="entry name" value="Phage fibre proteins"/>
    <property type="match status" value="1"/>
</dbReference>
<dbReference type="RefSeq" id="WP_131444342.1">
    <property type="nucleotide sequence ID" value="NZ_SJZB01000001.1"/>
</dbReference>
<dbReference type="FunFam" id="2.40.50.230:FF:000001">
    <property type="entry name" value="Type VI secretion protein VgrG"/>
    <property type="match status" value="1"/>
</dbReference>
<dbReference type="NCBIfam" id="TIGR01646">
    <property type="entry name" value="vgr_GE"/>
    <property type="match status" value="1"/>
</dbReference>
<dbReference type="Gene3D" id="2.30.110.50">
    <property type="match status" value="1"/>
</dbReference>
<comment type="caution">
    <text evidence="7">The sequence shown here is derived from an EMBL/GenBank/DDBJ whole genome shotgun (WGS) entry which is preliminary data.</text>
</comment>
<dbReference type="Proteomes" id="UP000295443">
    <property type="component" value="Unassembled WGS sequence"/>
</dbReference>
<comment type="similarity">
    <text evidence="2">Belongs to the VgrG protein family.</text>
</comment>
<proteinExistence type="inferred from homology"/>
<evidence type="ECO:0000259" key="6">
    <source>
        <dbReference type="Pfam" id="PF22178"/>
    </source>
</evidence>
<dbReference type="InterPro" id="IPR006531">
    <property type="entry name" value="Gp5/Vgr_OB"/>
</dbReference>
<evidence type="ECO:0000313" key="8">
    <source>
        <dbReference type="Proteomes" id="UP000295443"/>
    </source>
</evidence>
<keyword evidence="8" id="KW-1185">Reference proteome</keyword>
<dbReference type="AlphaFoldDB" id="A0A4R1BRN4"/>
<evidence type="ECO:0000256" key="1">
    <source>
        <dbReference type="ARBA" id="ARBA00004613"/>
    </source>
</evidence>
<feature type="domain" description="Gp5/Type VI secretion system Vgr C-terminal trimerisation" evidence="6">
    <location>
        <begin position="475"/>
        <end position="582"/>
    </location>
</feature>
<dbReference type="PANTHER" id="PTHR32305:SF15">
    <property type="entry name" value="PROTEIN RHSA-RELATED"/>
    <property type="match status" value="1"/>
</dbReference>